<keyword evidence="2" id="KW-1185">Reference proteome</keyword>
<accession>A0A2M9CG83</accession>
<reference evidence="1 2" key="1">
    <citation type="submission" date="2017-11" db="EMBL/GenBank/DDBJ databases">
        <title>Genomic Encyclopedia of Archaeal and Bacterial Type Strains, Phase II (KMG-II): From Individual Species to Whole Genera.</title>
        <authorList>
            <person name="Goeker M."/>
        </authorList>
    </citation>
    <scope>NUCLEOTIDE SEQUENCE [LARGE SCALE GENOMIC DNA]</scope>
    <source>
        <strain evidence="1 2">DSM 27393</strain>
    </source>
</reference>
<protein>
    <submittedName>
        <fullName evidence="1">Uncharacterized protein</fullName>
    </submittedName>
</protein>
<dbReference type="EMBL" id="PGFF01000001">
    <property type="protein sequence ID" value="PJJ70934.1"/>
    <property type="molecule type" value="Genomic_DNA"/>
</dbReference>
<proteinExistence type="predicted"/>
<evidence type="ECO:0000313" key="2">
    <source>
        <dbReference type="Proteomes" id="UP000228758"/>
    </source>
</evidence>
<dbReference type="RefSeq" id="WP_100363299.1">
    <property type="nucleotide sequence ID" value="NZ_PGFF01000001.1"/>
</dbReference>
<dbReference type="OrthoDB" id="4915037at2"/>
<comment type="caution">
    <text evidence="1">The sequence shown here is derived from an EMBL/GenBank/DDBJ whole genome shotgun (WGS) entry which is preliminary data.</text>
</comment>
<dbReference type="Proteomes" id="UP000228758">
    <property type="component" value="Unassembled WGS sequence"/>
</dbReference>
<organism evidence="1 2">
    <name type="scientific">Diaminobutyricimonas aerilata</name>
    <dbReference type="NCBI Taxonomy" id="1162967"/>
    <lineage>
        <taxon>Bacteria</taxon>
        <taxon>Bacillati</taxon>
        <taxon>Actinomycetota</taxon>
        <taxon>Actinomycetes</taxon>
        <taxon>Micrococcales</taxon>
        <taxon>Microbacteriaceae</taxon>
        <taxon>Diaminobutyricimonas</taxon>
    </lineage>
</organism>
<gene>
    <name evidence="1" type="ORF">CLV46_0463</name>
</gene>
<dbReference type="AlphaFoldDB" id="A0A2M9CG83"/>
<name>A0A2M9CG83_9MICO</name>
<sequence>MHAERGPVQPPALPSPDEVAAQFGAPLFTFVAQPRLAEWAINAERTDGTIDTVAVLYWYFDDPHAPAYRDSLWEAVRTARPRDPQPSLAEATARHLEHVIRNVGGRPEHMSLEEWMRWNPLPAVHDVRDTTLVVNGAHRPAVTIELPRWVGYGTIIGDSTVTVAGDRAKLDTIDLALVER</sequence>
<evidence type="ECO:0000313" key="1">
    <source>
        <dbReference type="EMBL" id="PJJ70934.1"/>
    </source>
</evidence>